<proteinExistence type="predicted"/>
<dbReference type="InterPro" id="IPR011009">
    <property type="entry name" value="Kinase-like_dom_sf"/>
</dbReference>
<feature type="compositionally biased region" description="Basic and acidic residues" evidence="1">
    <location>
        <begin position="20"/>
        <end position="31"/>
    </location>
</feature>
<name>A0AAE0X4E9_9PEZI</name>
<dbReference type="Proteomes" id="UP001270362">
    <property type="component" value="Unassembled WGS sequence"/>
</dbReference>
<comment type="caution">
    <text evidence="2">The sequence shown here is derived from an EMBL/GenBank/DDBJ whole genome shotgun (WGS) entry which is preliminary data.</text>
</comment>
<dbReference type="SUPFAM" id="SSF56112">
    <property type="entry name" value="Protein kinase-like (PK-like)"/>
    <property type="match status" value="1"/>
</dbReference>
<evidence type="ECO:0000256" key="1">
    <source>
        <dbReference type="SAM" id="MobiDB-lite"/>
    </source>
</evidence>
<evidence type="ECO:0008006" key="4">
    <source>
        <dbReference type="Google" id="ProtNLM"/>
    </source>
</evidence>
<protein>
    <recommendedName>
        <fullName evidence="4">Protein kinase domain-containing protein</fullName>
    </recommendedName>
</protein>
<accession>A0AAE0X4E9</accession>
<evidence type="ECO:0000313" key="2">
    <source>
        <dbReference type="EMBL" id="KAK3685064.1"/>
    </source>
</evidence>
<keyword evidence="3" id="KW-1185">Reference proteome</keyword>
<gene>
    <name evidence="2" type="ORF">B0T22DRAFT_442265</name>
</gene>
<sequence>MALRALMYIRAKSPAGNTGDGKRQHPRDKTSGDAMWRSPEGQTGRGVTKASDMFSFGFVGNALKSASRTAELAREESPNLRFEHWGQDLGPAMQDMVFGMVKLGPTARMTMDQVMTHTYWQGATEKATGLALNKPHGSATTCEGPGLNGPPALAVYLWRASGAAVPSSVQLDGQLETMTPRLCLQNHVSAAP</sequence>
<organism evidence="2 3">
    <name type="scientific">Podospora appendiculata</name>
    <dbReference type="NCBI Taxonomy" id="314037"/>
    <lineage>
        <taxon>Eukaryota</taxon>
        <taxon>Fungi</taxon>
        <taxon>Dikarya</taxon>
        <taxon>Ascomycota</taxon>
        <taxon>Pezizomycotina</taxon>
        <taxon>Sordariomycetes</taxon>
        <taxon>Sordariomycetidae</taxon>
        <taxon>Sordariales</taxon>
        <taxon>Podosporaceae</taxon>
        <taxon>Podospora</taxon>
    </lineage>
</organism>
<reference evidence="2" key="1">
    <citation type="journal article" date="2023" name="Mol. Phylogenet. Evol.">
        <title>Genome-scale phylogeny and comparative genomics of the fungal order Sordariales.</title>
        <authorList>
            <person name="Hensen N."/>
            <person name="Bonometti L."/>
            <person name="Westerberg I."/>
            <person name="Brannstrom I.O."/>
            <person name="Guillou S."/>
            <person name="Cros-Aarteil S."/>
            <person name="Calhoun S."/>
            <person name="Haridas S."/>
            <person name="Kuo A."/>
            <person name="Mondo S."/>
            <person name="Pangilinan J."/>
            <person name="Riley R."/>
            <person name="LaButti K."/>
            <person name="Andreopoulos B."/>
            <person name="Lipzen A."/>
            <person name="Chen C."/>
            <person name="Yan M."/>
            <person name="Daum C."/>
            <person name="Ng V."/>
            <person name="Clum A."/>
            <person name="Steindorff A."/>
            <person name="Ohm R.A."/>
            <person name="Martin F."/>
            <person name="Silar P."/>
            <person name="Natvig D.O."/>
            <person name="Lalanne C."/>
            <person name="Gautier V."/>
            <person name="Ament-Velasquez S.L."/>
            <person name="Kruys A."/>
            <person name="Hutchinson M.I."/>
            <person name="Powell A.J."/>
            <person name="Barry K."/>
            <person name="Miller A.N."/>
            <person name="Grigoriev I.V."/>
            <person name="Debuchy R."/>
            <person name="Gladieux P."/>
            <person name="Hiltunen Thoren M."/>
            <person name="Johannesson H."/>
        </authorList>
    </citation>
    <scope>NUCLEOTIDE SEQUENCE</scope>
    <source>
        <strain evidence="2">CBS 314.62</strain>
    </source>
</reference>
<dbReference type="AlphaFoldDB" id="A0AAE0X4E9"/>
<dbReference type="EMBL" id="JAULSO010000003">
    <property type="protein sequence ID" value="KAK3685064.1"/>
    <property type="molecule type" value="Genomic_DNA"/>
</dbReference>
<feature type="region of interest" description="Disordered" evidence="1">
    <location>
        <begin position="13"/>
        <end position="47"/>
    </location>
</feature>
<reference evidence="2" key="2">
    <citation type="submission" date="2023-06" db="EMBL/GenBank/DDBJ databases">
        <authorList>
            <consortium name="Lawrence Berkeley National Laboratory"/>
            <person name="Haridas S."/>
            <person name="Hensen N."/>
            <person name="Bonometti L."/>
            <person name="Westerberg I."/>
            <person name="Brannstrom I.O."/>
            <person name="Guillou S."/>
            <person name="Cros-Aarteil S."/>
            <person name="Calhoun S."/>
            <person name="Kuo A."/>
            <person name="Mondo S."/>
            <person name="Pangilinan J."/>
            <person name="Riley R."/>
            <person name="Labutti K."/>
            <person name="Andreopoulos B."/>
            <person name="Lipzen A."/>
            <person name="Chen C."/>
            <person name="Yanf M."/>
            <person name="Daum C."/>
            <person name="Ng V."/>
            <person name="Clum A."/>
            <person name="Steindorff A."/>
            <person name="Ohm R."/>
            <person name="Martin F."/>
            <person name="Silar P."/>
            <person name="Natvig D."/>
            <person name="Lalanne C."/>
            <person name="Gautier V."/>
            <person name="Ament-Velasquez S.L."/>
            <person name="Kruys A."/>
            <person name="Hutchinson M.I."/>
            <person name="Powell A.J."/>
            <person name="Barry K."/>
            <person name="Miller A.N."/>
            <person name="Grigoriev I.V."/>
            <person name="Debuchy R."/>
            <person name="Gladieux P."/>
            <person name="Thoren M.H."/>
            <person name="Johannesson H."/>
        </authorList>
    </citation>
    <scope>NUCLEOTIDE SEQUENCE</scope>
    <source>
        <strain evidence="2">CBS 314.62</strain>
    </source>
</reference>
<evidence type="ECO:0000313" key="3">
    <source>
        <dbReference type="Proteomes" id="UP001270362"/>
    </source>
</evidence>
<dbReference type="Gene3D" id="1.10.510.10">
    <property type="entry name" value="Transferase(Phosphotransferase) domain 1"/>
    <property type="match status" value="1"/>
</dbReference>